<dbReference type="InterPro" id="IPR001792">
    <property type="entry name" value="Acylphosphatase-like_dom"/>
</dbReference>
<comment type="caution">
    <text evidence="4">The sequence shown here is derived from an EMBL/GenBank/DDBJ whole genome shotgun (WGS) entry which is preliminary data.</text>
</comment>
<keyword evidence="1" id="KW-0378">Hydrolase</keyword>
<feature type="active site" evidence="1">
    <location>
        <position position="425"/>
    </location>
</feature>
<dbReference type="EC" id="3.6.1.7" evidence="1"/>
<protein>
    <recommendedName>
        <fullName evidence="1">acylphosphatase</fullName>
        <ecNumber evidence="1">3.6.1.7</ecNumber>
    </recommendedName>
</protein>
<feature type="active site" evidence="1">
    <location>
        <position position="407"/>
    </location>
</feature>
<dbReference type="InterPro" id="IPR002466">
    <property type="entry name" value="A_deamin"/>
</dbReference>
<dbReference type="PANTHER" id="PTHR47803">
    <property type="entry name" value="TRNA-SPECIFIC ADENOSINE DEAMINASE 1"/>
    <property type="match status" value="1"/>
</dbReference>
<name>A0ABP0C419_9PEZI</name>
<gene>
    <name evidence="4" type="ORF">SBRCBS47491_006324</name>
</gene>
<dbReference type="InterPro" id="IPR042935">
    <property type="entry name" value="Tad1"/>
</dbReference>
<keyword evidence="5" id="KW-1185">Reference proteome</keyword>
<reference evidence="4 5" key="1">
    <citation type="submission" date="2024-01" db="EMBL/GenBank/DDBJ databases">
        <authorList>
            <person name="Allen C."/>
            <person name="Tagirdzhanova G."/>
        </authorList>
    </citation>
    <scope>NUCLEOTIDE SEQUENCE [LARGE SCALE GENOMIC DNA]</scope>
</reference>
<dbReference type="PROSITE" id="PS51160">
    <property type="entry name" value="ACYLPHOSPHATASE_3"/>
    <property type="match status" value="1"/>
</dbReference>
<feature type="domain" description="Acylphosphatase-like" evidence="3">
    <location>
        <begin position="384"/>
        <end position="436"/>
    </location>
</feature>
<evidence type="ECO:0000259" key="2">
    <source>
        <dbReference type="PROSITE" id="PS50141"/>
    </source>
</evidence>
<dbReference type="Proteomes" id="UP001642406">
    <property type="component" value="Unassembled WGS sequence"/>
</dbReference>
<organism evidence="4 5">
    <name type="scientific">Sporothrix bragantina</name>
    <dbReference type="NCBI Taxonomy" id="671064"/>
    <lineage>
        <taxon>Eukaryota</taxon>
        <taxon>Fungi</taxon>
        <taxon>Dikarya</taxon>
        <taxon>Ascomycota</taxon>
        <taxon>Pezizomycotina</taxon>
        <taxon>Sordariomycetes</taxon>
        <taxon>Sordariomycetidae</taxon>
        <taxon>Ophiostomatales</taxon>
        <taxon>Ophiostomataceae</taxon>
        <taxon>Sporothrix</taxon>
    </lineage>
</organism>
<evidence type="ECO:0000259" key="3">
    <source>
        <dbReference type="PROSITE" id="PS51160"/>
    </source>
</evidence>
<dbReference type="EMBL" id="CAWUHC010000061">
    <property type="protein sequence ID" value="CAK7226717.1"/>
    <property type="molecule type" value="Genomic_DNA"/>
</dbReference>
<dbReference type="Pfam" id="PF02137">
    <property type="entry name" value="A_deamin"/>
    <property type="match status" value="1"/>
</dbReference>
<comment type="catalytic activity">
    <reaction evidence="1">
        <text>an acyl phosphate + H2O = a carboxylate + phosphate + H(+)</text>
        <dbReference type="Rhea" id="RHEA:14965"/>
        <dbReference type="ChEBI" id="CHEBI:15377"/>
        <dbReference type="ChEBI" id="CHEBI:15378"/>
        <dbReference type="ChEBI" id="CHEBI:29067"/>
        <dbReference type="ChEBI" id="CHEBI:43474"/>
        <dbReference type="ChEBI" id="CHEBI:59918"/>
        <dbReference type="EC" id="3.6.1.7"/>
    </reaction>
</comment>
<evidence type="ECO:0000256" key="1">
    <source>
        <dbReference type="PROSITE-ProRule" id="PRU00520"/>
    </source>
</evidence>
<dbReference type="PANTHER" id="PTHR47803:SF1">
    <property type="entry name" value="TRNA-SPECIFIC ADENOSINE DEAMINASE 1"/>
    <property type="match status" value="1"/>
</dbReference>
<evidence type="ECO:0000313" key="5">
    <source>
        <dbReference type="Proteomes" id="UP001642406"/>
    </source>
</evidence>
<accession>A0ABP0C419</accession>
<dbReference type="PROSITE" id="PS50141">
    <property type="entry name" value="A_DEAMIN_EDITASE"/>
    <property type="match status" value="1"/>
</dbReference>
<feature type="domain" description="A to I editase" evidence="2">
    <location>
        <begin position="53"/>
        <end position="428"/>
    </location>
</feature>
<evidence type="ECO:0000313" key="4">
    <source>
        <dbReference type="EMBL" id="CAK7226717.1"/>
    </source>
</evidence>
<sequence>MVQPDAIAAAVLDVFDKLPANRKPAVRSNGVREWVPLSGIVAELENGDLVCLALATGMKCLPVSKMSQCKGVGIHDWHAEVLALRAFNRFVLQECRDVLLNGDESPFLQVRQKAEDDGKDQGVTELENIWDSQPFEWRKGVALHMYCSEAPCGDASMELTMAAQDDASPWEPAATAAPEEGADITVTAPMLSGRGFFSRLGTVRRKPGRADAPPTLSKSCSDKLALRQCTTLLGGLASLLVAPSLELYLSSVVLPVTQYSETGCQRCFSAKEPLGRLSSLSGRTWPGGYEFLPFTVRTTSLEFSYSKRSPSMSSAPNTSSNLSVVWTLNGINECLVNGVLRGRKAFDPTGASAVSRRQLWKLAQQVTDELQSKSQPAVDSESLKALQEVFGHIDYDSVKGAPLLAARESVKEDAKSHALHGWVKNENDGSWGLDTI</sequence>
<dbReference type="SMART" id="SM00552">
    <property type="entry name" value="ADEAMc"/>
    <property type="match status" value="1"/>
</dbReference>
<proteinExistence type="predicted"/>